<keyword evidence="2" id="KW-1185">Reference proteome</keyword>
<gene>
    <name evidence="1" type="ORF">RQC66_16165</name>
</gene>
<proteinExistence type="predicted"/>
<sequence length="158" mass="17101">MAKEPTLIAVSRPVEVGEDDGWVTITPERVRELEPRIEVSGEGPSARRIYASLAKRLKYWSASELAKPGASSAGEEDDDRIDFHGAGVFVTAQGVRAVDASFTVDCPDGTRTRVYGSVFTYLRGNFHASLACGYDPAEHGNKEQWVTEAYTLACGDGS</sequence>
<reference evidence="2" key="1">
    <citation type="submission" date="2023-07" db="EMBL/GenBank/DDBJ databases">
        <title>Draft genome sequence of the endophytic actinobacterium Streptomyces justiciae WPN32, a potential antibiotic producer.</title>
        <authorList>
            <person name="Yasawong M."/>
            <person name="Pana W."/>
            <person name="Ganta P."/>
            <person name="Santapan N."/>
            <person name="Songngamsuk T."/>
            <person name="Phatcharaharikarn M."/>
            <person name="Kerdtoob S."/>
            <person name="Nantapong N."/>
        </authorList>
    </citation>
    <scope>NUCLEOTIDE SEQUENCE [LARGE SCALE GENOMIC DNA]</scope>
    <source>
        <strain evidence="2">WPN32</strain>
    </source>
</reference>
<evidence type="ECO:0000313" key="2">
    <source>
        <dbReference type="Proteomes" id="UP001257948"/>
    </source>
</evidence>
<name>A0ABU3LSW7_9ACTN</name>
<dbReference type="RefSeq" id="WP_314201691.1">
    <property type="nucleotide sequence ID" value="NZ_JAVTLL010000010.1"/>
</dbReference>
<dbReference type="EMBL" id="JAVTLL010000010">
    <property type="protein sequence ID" value="MDT7842275.1"/>
    <property type="molecule type" value="Genomic_DNA"/>
</dbReference>
<dbReference type="Proteomes" id="UP001257948">
    <property type="component" value="Unassembled WGS sequence"/>
</dbReference>
<accession>A0ABU3LSW7</accession>
<comment type="caution">
    <text evidence="1">The sequence shown here is derived from an EMBL/GenBank/DDBJ whole genome shotgun (WGS) entry which is preliminary data.</text>
</comment>
<evidence type="ECO:0000313" key="1">
    <source>
        <dbReference type="EMBL" id="MDT7842275.1"/>
    </source>
</evidence>
<organism evidence="1 2">
    <name type="scientific">Streptomyces justiciae</name>
    <dbReference type="NCBI Taxonomy" id="2780140"/>
    <lineage>
        <taxon>Bacteria</taxon>
        <taxon>Bacillati</taxon>
        <taxon>Actinomycetota</taxon>
        <taxon>Actinomycetes</taxon>
        <taxon>Kitasatosporales</taxon>
        <taxon>Streptomycetaceae</taxon>
        <taxon>Streptomyces</taxon>
    </lineage>
</organism>
<protein>
    <submittedName>
        <fullName evidence="1">Uncharacterized protein</fullName>
    </submittedName>
</protein>